<sequence length="204" mass="22479">MDRNAGERIAVDVEALVISATGFAARVLRIDQFNAAAIGAEIMAGLDIENVLAQLLGELAVHVGQWIAEEQHLVEPHLHERHDLVTRALRHDADDRRKAAQIVFGRAEATQDPLLGGIGQEAMDDAEDQPLAWDIHVRRIGSDGAEAEPSCQIAKRRGFDGARRKCNCQAGRKYSLGIAFYHTLPPKSAVILRRGYTDTFINLR</sequence>
<keyword evidence="2" id="KW-1185">Reference proteome</keyword>
<reference evidence="1 2" key="1">
    <citation type="submission" date="2015-03" db="EMBL/GenBank/DDBJ databases">
        <authorList>
            <person name="Hassan Y.I."/>
            <person name="Lepp D."/>
            <person name="Zhou T."/>
        </authorList>
    </citation>
    <scope>NUCLEOTIDE SEQUENCE [LARGE SCALE GENOMIC DNA]</scope>
    <source>
        <strain evidence="1 2">GH2-10</strain>
    </source>
</reference>
<dbReference type="Proteomes" id="UP000033514">
    <property type="component" value="Unassembled WGS sequence"/>
</dbReference>
<protein>
    <submittedName>
        <fullName evidence="1">Uncharacterized protein</fullName>
    </submittedName>
</protein>
<accession>A0A0F5L5W1</accession>
<comment type="caution">
    <text evidence="1">The sequence shown here is derived from an EMBL/GenBank/DDBJ whole genome shotgun (WGS) entry which is preliminary data.</text>
</comment>
<proteinExistence type="predicted"/>
<gene>
    <name evidence="1" type="ORF">VW35_13825</name>
</gene>
<dbReference type="AlphaFoldDB" id="A0A0F5L5W1"/>
<evidence type="ECO:0000313" key="2">
    <source>
        <dbReference type="Proteomes" id="UP000033514"/>
    </source>
</evidence>
<evidence type="ECO:0000313" key="1">
    <source>
        <dbReference type="EMBL" id="KKB77743.1"/>
    </source>
</evidence>
<dbReference type="EMBL" id="LAJG01000024">
    <property type="protein sequence ID" value="KKB77743.1"/>
    <property type="molecule type" value="Genomic_DNA"/>
</dbReference>
<organism evidence="1 2">
    <name type="scientific">Devosia soli</name>
    <dbReference type="NCBI Taxonomy" id="361041"/>
    <lineage>
        <taxon>Bacteria</taxon>
        <taxon>Pseudomonadati</taxon>
        <taxon>Pseudomonadota</taxon>
        <taxon>Alphaproteobacteria</taxon>
        <taxon>Hyphomicrobiales</taxon>
        <taxon>Devosiaceae</taxon>
        <taxon>Devosia</taxon>
    </lineage>
</organism>
<name>A0A0F5L5W1_9HYPH</name>